<keyword evidence="2" id="KW-1185">Reference proteome</keyword>
<evidence type="ECO:0000313" key="1">
    <source>
        <dbReference type="EMBL" id="KAI8006353.1"/>
    </source>
</evidence>
<reference evidence="1 2" key="1">
    <citation type="journal article" date="2022" name="Plant J.">
        <title>Chromosome-level genome of Camellia lanceoleosa provides a valuable resource for understanding genome evolution and self-incompatibility.</title>
        <authorList>
            <person name="Gong W."/>
            <person name="Xiao S."/>
            <person name="Wang L."/>
            <person name="Liao Z."/>
            <person name="Chang Y."/>
            <person name="Mo W."/>
            <person name="Hu G."/>
            <person name="Li W."/>
            <person name="Zhao G."/>
            <person name="Zhu H."/>
            <person name="Hu X."/>
            <person name="Ji K."/>
            <person name="Xiang X."/>
            <person name="Song Q."/>
            <person name="Yuan D."/>
            <person name="Jin S."/>
            <person name="Zhang L."/>
        </authorList>
    </citation>
    <scope>NUCLEOTIDE SEQUENCE [LARGE SCALE GENOMIC DNA]</scope>
    <source>
        <strain evidence="1">SQ_2022a</strain>
    </source>
</reference>
<name>A0ACC0H0E3_9ERIC</name>
<sequence>MFSSWDFTFNLCNYARVYYDGDKVNTLNLDDPRAEDAVRGRGIIDTGVAEIDNNGRVEGGVKGEGVEKDLFAVILTLRFGSRARCPIFFSCLEAEKCGNVVGILVNVPNCPSVLNTDKCRGYGGID</sequence>
<protein>
    <submittedName>
        <fullName evidence="1">Uncharacterized protein</fullName>
    </submittedName>
</protein>
<accession>A0ACC0H0E3</accession>
<evidence type="ECO:0000313" key="2">
    <source>
        <dbReference type="Proteomes" id="UP001060215"/>
    </source>
</evidence>
<gene>
    <name evidence="1" type="ORF">LOK49_LG07G00863</name>
</gene>
<dbReference type="EMBL" id="CM045764">
    <property type="protein sequence ID" value="KAI8006353.1"/>
    <property type="molecule type" value="Genomic_DNA"/>
</dbReference>
<organism evidence="1 2">
    <name type="scientific">Camellia lanceoleosa</name>
    <dbReference type="NCBI Taxonomy" id="1840588"/>
    <lineage>
        <taxon>Eukaryota</taxon>
        <taxon>Viridiplantae</taxon>
        <taxon>Streptophyta</taxon>
        <taxon>Embryophyta</taxon>
        <taxon>Tracheophyta</taxon>
        <taxon>Spermatophyta</taxon>
        <taxon>Magnoliopsida</taxon>
        <taxon>eudicotyledons</taxon>
        <taxon>Gunneridae</taxon>
        <taxon>Pentapetalae</taxon>
        <taxon>asterids</taxon>
        <taxon>Ericales</taxon>
        <taxon>Theaceae</taxon>
        <taxon>Camellia</taxon>
    </lineage>
</organism>
<comment type="caution">
    <text evidence="1">The sequence shown here is derived from an EMBL/GenBank/DDBJ whole genome shotgun (WGS) entry which is preliminary data.</text>
</comment>
<proteinExistence type="predicted"/>
<dbReference type="Proteomes" id="UP001060215">
    <property type="component" value="Chromosome 7"/>
</dbReference>